<comment type="caution">
    <text evidence="5">The sequence shown here is derived from an EMBL/GenBank/DDBJ whole genome shotgun (WGS) entry which is preliminary data.</text>
</comment>
<evidence type="ECO:0000256" key="3">
    <source>
        <dbReference type="ARBA" id="ARBA00023235"/>
    </source>
</evidence>
<keyword evidence="2" id="KW-0479">Metal-binding</keyword>
<dbReference type="Pfam" id="PF13378">
    <property type="entry name" value="MR_MLE_C"/>
    <property type="match status" value="1"/>
</dbReference>
<sequence>MRITEAEVVSRRIPLADDFPVSYEEHVDTEHLFVRLHTDAGLVGDGEGTDLPWFTGETLEGMVAAAEDWLLPTVVGADLETAAAAFDERSRAFPGNPGAKAAVDLALLDLRGKRAEVPVRELLGPTVREEIPLIYPIPGVSAERARELVEDGIEAGFDRFKIKATGDIDDDVARIDAVTERLPEAGTARVDPNTSWETAPRAKGVLERLAHPDRLEYLEQPVRPDRPTDLRTLWESTGIPVFADEFVHEPRDVTRLGEEGLAAGCHLKLAKTGSLSQMASMAETANRYGLAVTAVSAFGTSLEATAICHLASVIRDIPLACELDPGLIAEDPTTAPFEIRPTIPVPEGPGLGIELSDELF</sequence>
<dbReference type="SFLD" id="SFLDG00180">
    <property type="entry name" value="muconate_cycloisomerase"/>
    <property type="match status" value="1"/>
</dbReference>
<accession>A0AAP3E5E8</accession>
<dbReference type="RefSeq" id="WP_342807297.1">
    <property type="nucleotide sequence ID" value="NZ_JAOPJZ010000003.1"/>
</dbReference>
<reference evidence="5 6" key="1">
    <citation type="submission" date="2022-09" db="EMBL/GenBank/DDBJ databases">
        <title>Enrichment on poylsaccharides allowed isolation of novel metabolic and taxonomic groups of Haloarchaea.</title>
        <authorList>
            <person name="Sorokin D.Y."/>
            <person name="Elcheninov A.G."/>
            <person name="Khizhniak T.V."/>
            <person name="Kolganova T.V."/>
            <person name="Kublanov I.V."/>
        </authorList>
    </citation>
    <scope>NUCLEOTIDE SEQUENCE [LARGE SCALE GENOMIC DNA]</scope>
    <source>
        <strain evidence="5 6">AArc-curdl1</strain>
    </source>
</reference>
<dbReference type="InterPro" id="IPR013341">
    <property type="entry name" value="Mandelate_racemase_N_dom"/>
</dbReference>
<dbReference type="GO" id="GO:0046872">
    <property type="term" value="F:metal ion binding"/>
    <property type="evidence" value="ECO:0007669"/>
    <property type="project" value="UniProtKB-KW"/>
</dbReference>
<organism evidence="5 6">
    <name type="scientific">Natronosalvus hydrolyticus</name>
    <dbReference type="NCBI Taxonomy" id="2979988"/>
    <lineage>
        <taxon>Archaea</taxon>
        <taxon>Methanobacteriati</taxon>
        <taxon>Methanobacteriota</taxon>
        <taxon>Stenosarchaea group</taxon>
        <taxon>Halobacteria</taxon>
        <taxon>Halobacteriales</taxon>
        <taxon>Natrialbaceae</taxon>
        <taxon>Natronosalvus</taxon>
    </lineage>
</organism>
<evidence type="ECO:0000313" key="5">
    <source>
        <dbReference type="EMBL" id="MCU4751468.1"/>
    </source>
</evidence>
<evidence type="ECO:0000256" key="1">
    <source>
        <dbReference type="ARBA" id="ARBA00008031"/>
    </source>
</evidence>
<dbReference type="SUPFAM" id="SSF51604">
    <property type="entry name" value="Enolase C-terminal domain-like"/>
    <property type="match status" value="1"/>
</dbReference>
<name>A0AAP3E5E8_9EURY</name>
<proteinExistence type="inferred from homology"/>
<dbReference type="Pfam" id="PF02746">
    <property type="entry name" value="MR_MLE_N"/>
    <property type="match status" value="1"/>
</dbReference>
<dbReference type="InterPro" id="IPR029017">
    <property type="entry name" value="Enolase-like_N"/>
</dbReference>
<keyword evidence="6" id="KW-1185">Reference proteome</keyword>
<dbReference type="SMART" id="SM00922">
    <property type="entry name" value="MR_MLE"/>
    <property type="match status" value="1"/>
</dbReference>
<dbReference type="EMBL" id="JAOPJZ010000003">
    <property type="protein sequence ID" value="MCU4751468.1"/>
    <property type="molecule type" value="Genomic_DNA"/>
</dbReference>
<dbReference type="PANTHER" id="PTHR48073">
    <property type="entry name" value="O-SUCCINYLBENZOATE SYNTHASE-RELATED"/>
    <property type="match status" value="1"/>
</dbReference>
<dbReference type="GO" id="GO:0016854">
    <property type="term" value="F:racemase and epimerase activity"/>
    <property type="evidence" value="ECO:0007669"/>
    <property type="project" value="UniProtKB-ARBA"/>
</dbReference>
<protein>
    <recommendedName>
        <fullName evidence="4">Mandelate racemase/muconate lactonizing enzyme C-terminal domain-containing protein</fullName>
    </recommendedName>
</protein>
<dbReference type="PROSITE" id="PS00908">
    <property type="entry name" value="MR_MLE_1"/>
    <property type="match status" value="1"/>
</dbReference>
<evidence type="ECO:0000259" key="4">
    <source>
        <dbReference type="SMART" id="SM00922"/>
    </source>
</evidence>
<dbReference type="InterPro" id="IPR018110">
    <property type="entry name" value="Mandel_Rmase/mucon_lact_enz_CS"/>
</dbReference>
<evidence type="ECO:0000313" key="6">
    <source>
        <dbReference type="Proteomes" id="UP001321047"/>
    </source>
</evidence>
<gene>
    <name evidence="5" type="ORF">OB919_05660</name>
</gene>
<dbReference type="AlphaFoldDB" id="A0AAP3E5E8"/>
<dbReference type="SFLD" id="SFLDS00001">
    <property type="entry name" value="Enolase"/>
    <property type="match status" value="1"/>
</dbReference>
<dbReference type="GO" id="GO:0009063">
    <property type="term" value="P:amino acid catabolic process"/>
    <property type="evidence" value="ECO:0007669"/>
    <property type="project" value="InterPro"/>
</dbReference>
<dbReference type="PANTHER" id="PTHR48073:SF2">
    <property type="entry name" value="O-SUCCINYLBENZOATE SYNTHASE"/>
    <property type="match status" value="1"/>
</dbReference>
<dbReference type="Gene3D" id="3.20.20.120">
    <property type="entry name" value="Enolase-like C-terminal domain"/>
    <property type="match status" value="1"/>
</dbReference>
<dbReference type="SUPFAM" id="SSF54826">
    <property type="entry name" value="Enolase N-terminal domain-like"/>
    <property type="match status" value="1"/>
</dbReference>
<feature type="domain" description="Mandelate racemase/muconate lactonizing enzyme C-terminal" evidence="4">
    <location>
        <begin position="142"/>
        <end position="240"/>
    </location>
</feature>
<keyword evidence="3" id="KW-0413">Isomerase</keyword>
<dbReference type="InterPro" id="IPR013342">
    <property type="entry name" value="Mandelate_racemase_C"/>
</dbReference>
<comment type="similarity">
    <text evidence="1">Belongs to the mandelate racemase/muconate lactonizing enzyme family.</text>
</comment>
<dbReference type="InterPro" id="IPR036849">
    <property type="entry name" value="Enolase-like_C_sf"/>
</dbReference>
<dbReference type="Proteomes" id="UP001321047">
    <property type="component" value="Unassembled WGS sequence"/>
</dbReference>
<dbReference type="Gene3D" id="3.30.390.10">
    <property type="entry name" value="Enolase-like, N-terminal domain"/>
    <property type="match status" value="1"/>
</dbReference>
<evidence type="ECO:0000256" key="2">
    <source>
        <dbReference type="ARBA" id="ARBA00022723"/>
    </source>
</evidence>
<dbReference type="InterPro" id="IPR029065">
    <property type="entry name" value="Enolase_C-like"/>
</dbReference>